<dbReference type="Gene3D" id="3.55.50.30">
    <property type="match status" value="1"/>
</dbReference>
<evidence type="ECO:0000256" key="5">
    <source>
        <dbReference type="ARBA" id="ARBA00022496"/>
    </source>
</evidence>
<protein>
    <submittedName>
        <fullName evidence="17">Outer membrane receptor for ferric coprogen and ferric-rhodotorulic acid</fullName>
    </submittedName>
</protein>
<dbReference type="InterPro" id="IPR037066">
    <property type="entry name" value="Plug_dom_sf"/>
</dbReference>
<evidence type="ECO:0000256" key="4">
    <source>
        <dbReference type="ARBA" id="ARBA00022452"/>
    </source>
</evidence>
<keyword evidence="5" id="KW-0410">Iron transport</keyword>
<evidence type="ECO:0000256" key="12">
    <source>
        <dbReference type="ARBA" id="ARBA00023170"/>
    </source>
</evidence>
<dbReference type="EMBL" id="JACHXI010000010">
    <property type="protein sequence ID" value="MBB3103847.1"/>
    <property type="molecule type" value="Genomic_DNA"/>
</dbReference>
<evidence type="ECO:0000313" key="17">
    <source>
        <dbReference type="EMBL" id="MBB3103847.1"/>
    </source>
</evidence>
<dbReference type="Gene3D" id="2.40.170.20">
    <property type="entry name" value="TonB-dependent receptor, beta-barrel domain"/>
    <property type="match status" value="1"/>
</dbReference>
<evidence type="ECO:0000256" key="1">
    <source>
        <dbReference type="ARBA" id="ARBA00004571"/>
    </source>
</evidence>
<dbReference type="GO" id="GO:0009279">
    <property type="term" value="C:cell outer membrane"/>
    <property type="evidence" value="ECO:0007669"/>
    <property type="project" value="UniProtKB-SubCell"/>
</dbReference>
<keyword evidence="8" id="KW-0408">Iron</keyword>
<dbReference type="SUPFAM" id="SSF56935">
    <property type="entry name" value="Porins"/>
    <property type="match status" value="1"/>
</dbReference>
<evidence type="ECO:0000256" key="3">
    <source>
        <dbReference type="ARBA" id="ARBA00022448"/>
    </source>
</evidence>
<dbReference type="Pfam" id="PF07715">
    <property type="entry name" value="Plug"/>
    <property type="match status" value="1"/>
</dbReference>
<dbReference type="InterPro" id="IPR012910">
    <property type="entry name" value="Plug_dom"/>
</dbReference>
<evidence type="ECO:0000256" key="13">
    <source>
        <dbReference type="ARBA" id="ARBA00023237"/>
    </source>
</evidence>
<dbReference type="Pfam" id="PF00593">
    <property type="entry name" value="TonB_dep_Rec_b-barrel"/>
    <property type="match status" value="1"/>
</dbReference>
<evidence type="ECO:0000256" key="14">
    <source>
        <dbReference type="PROSITE-ProRule" id="PRU01360"/>
    </source>
</evidence>
<keyword evidence="10 15" id="KW-0798">TonB box</keyword>
<dbReference type="GO" id="GO:0015891">
    <property type="term" value="P:siderophore transport"/>
    <property type="evidence" value="ECO:0007669"/>
    <property type="project" value="InterPro"/>
</dbReference>
<organism evidence="17 18">
    <name type="scientific">Azomonas macrocytogenes</name>
    <name type="common">Azotobacter macrocytogenes</name>
    <dbReference type="NCBI Taxonomy" id="69962"/>
    <lineage>
        <taxon>Bacteria</taxon>
        <taxon>Pseudomonadati</taxon>
        <taxon>Pseudomonadota</taxon>
        <taxon>Gammaproteobacteria</taxon>
        <taxon>Pseudomonadales</taxon>
        <taxon>Pseudomonadaceae</taxon>
        <taxon>Azomonas</taxon>
    </lineage>
</organism>
<evidence type="ECO:0000256" key="11">
    <source>
        <dbReference type="ARBA" id="ARBA00023136"/>
    </source>
</evidence>
<evidence type="ECO:0000256" key="2">
    <source>
        <dbReference type="ARBA" id="ARBA00009810"/>
    </source>
</evidence>
<keyword evidence="7" id="KW-0732">Signal</keyword>
<dbReference type="RefSeq" id="WP_183166763.1">
    <property type="nucleotide sequence ID" value="NZ_JACHXI010000010.1"/>
</dbReference>
<keyword evidence="6 14" id="KW-0812">Transmembrane</keyword>
<dbReference type="InterPro" id="IPR010105">
    <property type="entry name" value="TonB_sidphr_rcpt"/>
</dbReference>
<reference evidence="17 18" key="1">
    <citation type="submission" date="2020-08" db="EMBL/GenBank/DDBJ databases">
        <title>Genomic Encyclopedia of Type Strains, Phase III (KMG-III): the genomes of soil and plant-associated and newly described type strains.</title>
        <authorList>
            <person name="Whitman W."/>
        </authorList>
    </citation>
    <scope>NUCLEOTIDE SEQUENCE [LARGE SCALE GENOMIC DNA]</scope>
    <source>
        <strain evidence="17 18">CECT 4462</strain>
    </source>
</reference>
<dbReference type="SMART" id="SM00965">
    <property type="entry name" value="STN"/>
    <property type="match status" value="1"/>
</dbReference>
<dbReference type="InterPro" id="IPR036942">
    <property type="entry name" value="Beta-barrel_TonB_sf"/>
</dbReference>
<dbReference type="GO" id="GO:0038023">
    <property type="term" value="F:signaling receptor activity"/>
    <property type="evidence" value="ECO:0007669"/>
    <property type="project" value="InterPro"/>
</dbReference>
<dbReference type="CDD" id="cd01347">
    <property type="entry name" value="ligand_gated_channel"/>
    <property type="match status" value="1"/>
</dbReference>
<dbReference type="PANTHER" id="PTHR32552">
    <property type="entry name" value="FERRICHROME IRON RECEPTOR-RELATED"/>
    <property type="match status" value="1"/>
</dbReference>
<comment type="similarity">
    <text evidence="2 14 15">Belongs to the TonB-dependent receptor family.</text>
</comment>
<keyword evidence="3 14" id="KW-0813">Transport</keyword>
<evidence type="ECO:0000256" key="15">
    <source>
        <dbReference type="RuleBase" id="RU003357"/>
    </source>
</evidence>
<dbReference type="AlphaFoldDB" id="A0A839T2S0"/>
<evidence type="ECO:0000313" key="18">
    <source>
        <dbReference type="Proteomes" id="UP000549250"/>
    </source>
</evidence>
<keyword evidence="9" id="KW-0406">Ion transport</keyword>
<dbReference type="FunFam" id="2.170.130.10:FF:000010">
    <property type="entry name" value="Ferripyoverdine receptor"/>
    <property type="match status" value="1"/>
</dbReference>
<keyword evidence="11 14" id="KW-0472">Membrane</keyword>
<sequence>MSPRKARLLRFSLRPLALAIPIALAGAPVLFLSNPALAAEQTRRYDIPAGPLAIRLNQFAAQAGIYLAGDAALTAEKRSQPLKGEFGIEQALAILLGGSGLEALRTQEGRYELRSQAQASGTMSLDAMTVVDNQLGTITENTKSYTPGVIASATKLVLTPRETPQTVTVMTRQHMDDFSLTSIDQVMDHTPGITRTTYDTERSMYFARGFPITNYQYDGIPIQNNTEYSSGNTLSDMIVYDRVEVIKGASGLTTGAGSPGATLNLVRKKPTAHLAGHVSARAGRWDNYRSEFDISNALNESGTIRGRMVAAYQNQQWFMDRYKKNNLAYYGILEMDLTPDTLLTLGYDSNRTQPTGSSWGGTPIFDSANKRIHTSRSYNPATNWSSWEQYNHSFFTQLDHNFANGWVTRAYYTYQVNGYSAQLGSSLYGPDVDTGKATWYGGLWRGKTRSNAGELYASGPFELFGREHELVVGASYYRNHWKGRGYNSFSGTTDYYDWSGDVQKPQAGSVNYRNDELTNQRAVYATARFKPTDDLAVILGGRVTNYHLTGDNESRDSGVVTPFAGVVYDLNDNYSLYASYTKIFLPAANHDVNGGILSPNKGDSYEAGVKGEWFNGRLNASLAYFEIREDNRAVYSGYDNTRNWYLYEAKKAKTKGFELELTGELLPGWNIQTGYTHKIIRQDDTNQKLSTQEPEDLFKLYTTYRLPGMLNKLTIGGGAEYHGHTWTQNTTDYDYNHVTIRQGAYTLFNLMSKYQFTNKLSATLNVSNLFDRHYYTNIGQGTSNTRAYGEPRNMMLTTRWDF</sequence>
<comment type="caution">
    <text evidence="17">The sequence shown here is derived from an EMBL/GenBank/DDBJ whole genome shotgun (WGS) entry which is preliminary data.</text>
</comment>
<name>A0A839T2S0_AZOMA</name>
<evidence type="ECO:0000256" key="9">
    <source>
        <dbReference type="ARBA" id="ARBA00023065"/>
    </source>
</evidence>
<accession>A0A839T2S0</accession>
<keyword evidence="4 14" id="KW-1134">Transmembrane beta strand</keyword>
<evidence type="ECO:0000259" key="16">
    <source>
        <dbReference type="SMART" id="SM00965"/>
    </source>
</evidence>
<gene>
    <name evidence="17" type="ORF">FHR87_002257</name>
</gene>
<keyword evidence="13 14" id="KW-0998">Cell outer membrane</keyword>
<dbReference type="PROSITE" id="PS52016">
    <property type="entry name" value="TONB_DEPENDENT_REC_3"/>
    <property type="match status" value="1"/>
</dbReference>
<keyword evidence="18" id="KW-1185">Reference proteome</keyword>
<comment type="subcellular location">
    <subcellularLocation>
        <location evidence="1 14">Cell outer membrane</location>
        <topology evidence="1 14">Multi-pass membrane protein</topology>
    </subcellularLocation>
</comment>
<dbReference type="NCBIfam" id="TIGR01783">
    <property type="entry name" value="TonB-siderophor"/>
    <property type="match status" value="1"/>
</dbReference>
<proteinExistence type="inferred from homology"/>
<evidence type="ECO:0000256" key="7">
    <source>
        <dbReference type="ARBA" id="ARBA00022729"/>
    </source>
</evidence>
<dbReference type="GO" id="GO:0015344">
    <property type="term" value="F:siderophore uptake transmembrane transporter activity"/>
    <property type="evidence" value="ECO:0007669"/>
    <property type="project" value="TreeGrafter"/>
</dbReference>
<evidence type="ECO:0000256" key="10">
    <source>
        <dbReference type="ARBA" id="ARBA00023077"/>
    </source>
</evidence>
<dbReference type="InterPro" id="IPR039426">
    <property type="entry name" value="TonB-dep_rcpt-like"/>
</dbReference>
<feature type="domain" description="Secretin/TonB short N-terminal" evidence="16">
    <location>
        <begin position="65"/>
        <end position="116"/>
    </location>
</feature>
<evidence type="ECO:0000256" key="6">
    <source>
        <dbReference type="ARBA" id="ARBA00022692"/>
    </source>
</evidence>
<evidence type="ECO:0000256" key="8">
    <source>
        <dbReference type="ARBA" id="ARBA00023004"/>
    </source>
</evidence>
<keyword evidence="12 17" id="KW-0675">Receptor</keyword>
<dbReference type="PANTHER" id="PTHR32552:SF74">
    <property type="entry name" value="HYDROXAMATE SIDEROPHORE RECEPTOR FHUE"/>
    <property type="match status" value="1"/>
</dbReference>
<dbReference type="InterPro" id="IPR011662">
    <property type="entry name" value="Secretin/TonB_short_N"/>
</dbReference>
<dbReference type="InterPro" id="IPR000531">
    <property type="entry name" value="Beta-barrel_TonB"/>
</dbReference>
<dbReference type="Gene3D" id="2.170.130.10">
    <property type="entry name" value="TonB-dependent receptor, plug domain"/>
    <property type="match status" value="1"/>
</dbReference>
<dbReference type="Proteomes" id="UP000549250">
    <property type="component" value="Unassembled WGS sequence"/>
</dbReference>